<dbReference type="InterPro" id="IPR005839">
    <property type="entry name" value="Methylthiotransferase"/>
</dbReference>
<feature type="binding site" evidence="8">
    <location>
        <position position="11"/>
    </location>
    <ligand>
        <name>[4Fe-4S] cluster</name>
        <dbReference type="ChEBI" id="CHEBI:49883"/>
        <label>1</label>
    </ligand>
</feature>
<evidence type="ECO:0000259" key="10">
    <source>
        <dbReference type="PROSITE" id="PS51449"/>
    </source>
</evidence>
<keyword evidence="12" id="KW-0689">Ribosomal protein</keyword>
<feature type="domain" description="TRAM" evidence="9">
    <location>
        <begin position="370"/>
        <end position="436"/>
    </location>
</feature>
<dbReference type="InterPro" id="IPR020612">
    <property type="entry name" value="Methylthiotransferase_CS"/>
</dbReference>
<feature type="binding site" evidence="8">
    <location>
        <position position="159"/>
    </location>
    <ligand>
        <name>[4Fe-4S] cluster</name>
        <dbReference type="ChEBI" id="CHEBI:49883"/>
        <label>2</label>
        <note>4Fe-4S-S-AdoMet</note>
    </ligand>
</feature>
<dbReference type="GO" id="GO:0103039">
    <property type="term" value="F:protein methylthiotransferase activity"/>
    <property type="evidence" value="ECO:0007669"/>
    <property type="project" value="UniProtKB-EC"/>
</dbReference>
<name>A0ABY7QV76_9FIRM</name>
<feature type="binding site" evidence="8">
    <location>
        <position position="80"/>
    </location>
    <ligand>
        <name>[4Fe-4S] cluster</name>
        <dbReference type="ChEBI" id="CHEBI:49883"/>
        <label>1</label>
    </ligand>
</feature>
<dbReference type="Gene3D" id="3.80.30.20">
    <property type="entry name" value="tm_1862 like domain"/>
    <property type="match status" value="1"/>
</dbReference>
<dbReference type="NCBIfam" id="TIGR00089">
    <property type="entry name" value="MiaB/RimO family radical SAM methylthiotransferase"/>
    <property type="match status" value="1"/>
</dbReference>
<keyword evidence="13" id="KW-1185">Reference proteome</keyword>
<comment type="catalytic activity">
    <reaction evidence="8">
        <text>L-aspartate(89)-[ribosomal protein uS12]-hydrogen + (sulfur carrier)-SH + AH2 + 2 S-adenosyl-L-methionine = 3-methylsulfanyl-L-aspartate(89)-[ribosomal protein uS12]-hydrogen + (sulfur carrier)-H + 5'-deoxyadenosine + L-methionine + A + S-adenosyl-L-homocysteine + 2 H(+)</text>
        <dbReference type="Rhea" id="RHEA:37087"/>
        <dbReference type="Rhea" id="RHEA-COMP:10460"/>
        <dbReference type="Rhea" id="RHEA-COMP:10461"/>
        <dbReference type="Rhea" id="RHEA-COMP:14737"/>
        <dbReference type="Rhea" id="RHEA-COMP:14739"/>
        <dbReference type="ChEBI" id="CHEBI:13193"/>
        <dbReference type="ChEBI" id="CHEBI:15378"/>
        <dbReference type="ChEBI" id="CHEBI:17319"/>
        <dbReference type="ChEBI" id="CHEBI:17499"/>
        <dbReference type="ChEBI" id="CHEBI:29917"/>
        <dbReference type="ChEBI" id="CHEBI:29961"/>
        <dbReference type="ChEBI" id="CHEBI:57844"/>
        <dbReference type="ChEBI" id="CHEBI:57856"/>
        <dbReference type="ChEBI" id="CHEBI:59789"/>
        <dbReference type="ChEBI" id="CHEBI:64428"/>
        <dbReference type="ChEBI" id="CHEBI:73599"/>
        <dbReference type="EC" id="2.8.4.4"/>
    </reaction>
</comment>
<feature type="binding site" evidence="8">
    <location>
        <position position="47"/>
    </location>
    <ligand>
        <name>[4Fe-4S] cluster</name>
        <dbReference type="ChEBI" id="CHEBI:49883"/>
        <label>1</label>
    </ligand>
</feature>
<evidence type="ECO:0000313" key="12">
    <source>
        <dbReference type="EMBL" id="WBW50687.1"/>
    </source>
</evidence>
<keyword evidence="3 8" id="KW-0808">Transferase</keyword>
<evidence type="ECO:0000259" key="9">
    <source>
        <dbReference type="PROSITE" id="PS50926"/>
    </source>
</evidence>
<feature type="domain" description="MTTase N-terminal" evidence="10">
    <location>
        <begin position="2"/>
        <end position="117"/>
    </location>
</feature>
<dbReference type="SFLD" id="SFLDS00029">
    <property type="entry name" value="Radical_SAM"/>
    <property type="match status" value="1"/>
</dbReference>
<dbReference type="SUPFAM" id="SSF102114">
    <property type="entry name" value="Radical SAM enzymes"/>
    <property type="match status" value="1"/>
</dbReference>
<keyword evidence="6 8" id="KW-0408">Iron</keyword>
<dbReference type="InterPro" id="IPR002792">
    <property type="entry name" value="TRAM_dom"/>
</dbReference>
<dbReference type="InterPro" id="IPR058240">
    <property type="entry name" value="rSAM_sf"/>
</dbReference>
<evidence type="ECO:0000256" key="4">
    <source>
        <dbReference type="ARBA" id="ARBA00022691"/>
    </source>
</evidence>
<dbReference type="PANTHER" id="PTHR43837">
    <property type="entry name" value="RIBOSOMAL PROTEIN S12 METHYLTHIOTRANSFERASE RIMO"/>
    <property type="match status" value="1"/>
</dbReference>
<evidence type="ECO:0000256" key="6">
    <source>
        <dbReference type="ARBA" id="ARBA00023004"/>
    </source>
</evidence>
<dbReference type="Gene3D" id="3.40.50.12160">
    <property type="entry name" value="Methylthiotransferase, N-terminal domain"/>
    <property type="match status" value="1"/>
</dbReference>
<dbReference type="InterPro" id="IPR013848">
    <property type="entry name" value="Methylthiotransferase_N"/>
</dbReference>
<dbReference type="PROSITE" id="PS01278">
    <property type="entry name" value="MTTASE_RADICAL"/>
    <property type="match status" value="1"/>
</dbReference>
<dbReference type="InterPro" id="IPR007197">
    <property type="entry name" value="rSAM"/>
</dbReference>
<evidence type="ECO:0000256" key="5">
    <source>
        <dbReference type="ARBA" id="ARBA00022723"/>
    </source>
</evidence>
<dbReference type="SFLD" id="SFLDG01061">
    <property type="entry name" value="methylthiotransferase"/>
    <property type="match status" value="1"/>
</dbReference>
<dbReference type="PROSITE" id="PS50926">
    <property type="entry name" value="TRAM"/>
    <property type="match status" value="1"/>
</dbReference>
<dbReference type="InterPro" id="IPR038135">
    <property type="entry name" value="Methylthiotransferase_N_sf"/>
</dbReference>
<dbReference type="CDD" id="cd01335">
    <property type="entry name" value="Radical_SAM"/>
    <property type="match status" value="1"/>
</dbReference>
<evidence type="ECO:0000256" key="1">
    <source>
        <dbReference type="ARBA" id="ARBA00022485"/>
    </source>
</evidence>
<organism evidence="12 13">
    <name type="scientific">Peptoniphilus equinus</name>
    <dbReference type="NCBI Taxonomy" id="3016343"/>
    <lineage>
        <taxon>Bacteria</taxon>
        <taxon>Bacillati</taxon>
        <taxon>Bacillota</taxon>
        <taxon>Tissierellia</taxon>
        <taxon>Tissierellales</taxon>
        <taxon>Peptoniphilaceae</taxon>
        <taxon>Peptoniphilus</taxon>
    </lineage>
</organism>
<keyword evidence="5 8" id="KW-0479">Metal-binding</keyword>
<feature type="binding site" evidence="8">
    <location>
        <position position="152"/>
    </location>
    <ligand>
        <name>[4Fe-4S] cluster</name>
        <dbReference type="ChEBI" id="CHEBI:49883"/>
        <label>2</label>
        <note>4Fe-4S-S-AdoMet</note>
    </ligand>
</feature>
<dbReference type="InterPro" id="IPR023404">
    <property type="entry name" value="rSAM_horseshoe"/>
</dbReference>
<dbReference type="EC" id="2.8.4.4" evidence="8"/>
<dbReference type="RefSeq" id="WP_271192212.1">
    <property type="nucleotide sequence ID" value="NZ_CP115667.1"/>
</dbReference>
<gene>
    <name evidence="8 12" type="primary">rimO</name>
    <name evidence="12" type="ORF">O6R05_03815</name>
</gene>
<dbReference type="PANTHER" id="PTHR43837:SF1">
    <property type="entry name" value="RIBOSOMAL PROTEIN US12 METHYLTHIOTRANSFERASE RIMO"/>
    <property type="match status" value="1"/>
</dbReference>
<sequence>MNKVHFITLGCSKNDVDTSTMVSYLNAEKYELTQDPTDADAIIVNTCGFIDSAKEQSIQAILESAKLKEKKLKKLIMAGCLAERYAEELIEAMPEVDGIIGTGSFQDVESVLDRAFDGDRPIDLKDVNSAETPVTFKKNPAATEYVRISEGCNNNCSYCIIPKLRGRNKSRAMEDIYQEVAYLTGHGTKEIILIAQNSTDYGIDLYGDFKLLELIQKLTAIESLKWLRILYLYPDTFSDELVNEFKTNEKLLNYVDIPLQHISNRVLKVMNRKTSKEDIIQLITKLKTNVPNICIRSTFIVGFPTETDEEFQELLDFISAYKLNRVGAFAYSREEGTASYDMAQVEDSVKMERLDELMALQQDISAELLASVVGSTLDILVEEKIEDELYRGRSYLDAPDIDGDVYVKASDELQPGELYPVLITGATEFDLEGRLI</sequence>
<comment type="function">
    <text evidence="8">Catalyzes the methylthiolation of an aspartic acid residue of ribosomal protein uS12.</text>
</comment>
<dbReference type="PROSITE" id="PS51918">
    <property type="entry name" value="RADICAL_SAM"/>
    <property type="match status" value="1"/>
</dbReference>
<keyword evidence="4 8" id="KW-0949">S-adenosyl-L-methionine</keyword>
<comment type="subcellular location">
    <subcellularLocation>
        <location evidence="8">Cytoplasm</location>
    </subcellularLocation>
</comment>
<keyword evidence="2 8" id="KW-0963">Cytoplasm</keyword>
<dbReference type="Pfam" id="PF04055">
    <property type="entry name" value="Radical_SAM"/>
    <property type="match status" value="1"/>
</dbReference>
<dbReference type="Proteomes" id="UP001210339">
    <property type="component" value="Chromosome"/>
</dbReference>
<feature type="domain" description="Radical SAM core" evidence="11">
    <location>
        <begin position="138"/>
        <end position="367"/>
    </location>
</feature>
<protein>
    <recommendedName>
        <fullName evidence="8">Ribosomal protein uS12 methylthiotransferase RimO</fullName>
        <shortName evidence="8">uS12 MTTase</shortName>
        <shortName evidence="8">uS12 methylthiotransferase</shortName>
        <ecNumber evidence="8">2.8.4.4</ecNumber>
    </recommendedName>
    <alternativeName>
        <fullName evidence="8">Ribosomal protein uS12 (aspartate-C(3))-methylthiotransferase</fullName>
    </alternativeName>
    <alternativeName>
        <fullName evidence="8">Ribosome maturation factor RimO</fullName>
    </alternativeName>
</protein>
<dbReference type="Pfam" id="PF18693">
    <property type="entry name" value="TRAM_2"/>
    <property type="match status" value="1"/>
</dbReference>
<dbReference type="InterPro" id="IPR012340">
    <property type="entry name" value="NA-bd_OB-fold"/>
</dbReference>
<evidence type="ECO:0000256" key="2">
    <source>
        <dbReference type="ARBA" id="ARBA00022490"/>
    </source>
</evidence>
<evidence type="ECO:0000256" key="7">
    <source>
        <dbReference type="ARBA" id="ARBA00023014"/>
    </source>
</evidence>
<evidence type="ECO:0000256" key="8">
    <source>
        <dbReference type="HAMAP-Rule" id="MF_01865"/>
    </source>
</evidence>
<dbReference type="PROSITE" id="PS51449">
    <property type="entry name" value="MTTASE_N"/>
    <property type="match status" value="1"/>
</dbReference>
<dbReference type="SFLD" id="SFLDG01082">
    <property type="entry name" value="B12-binding_domain_containing"/>
    <property type="match status" value="1"/>
</dbReference>
<comment type="similarity">
    <text evidence="8">Belongs to the methylthiotransferase family. RimO subfamily.</text>
</comment>
<dbReference type="SFLD" id="SFLDF00274">
    <property type="entry name" value="ribosomal_protein_S12_methylth"/>
    <property type="match status" value="1"/>
</dbReference>
<dbReference type="HAMAP" id="MF_01865">
    <property type="entry name" value="MTTase_RimO"/>
    <property type="match status" value="1"/>
</dbReference>
<dbReference type="SMART" id="SM00729">
    <property type="entry name" value="Elp3"/>
    <property type="match status" value="1"/>
</dbReference>
<evidence type="ECO:0000256" key="3">
    <source>
        <dbReference type="ARBA" id="ARBA00022679"/>
    </source>
</evidence>
<dbReference type="Pfam" id="PF00919">
    <property type="entry name" value="UPF0004"/>
    <property type="match status" value="1"/>
</dbReference>
<evidence type="ECO:0000313" key="13">
    <source>
        <dbReference type="Proteomes" id="UP001210339"/>
    </source>
</evidence>
<feature type="binding site" evidence="8">
    <location>
        <position position="156"/>
    </location>
    <ligand>
        <name>[4Fe-4S] cluster</name>
        <dbReference type="ChEBI" id="CHEBI:49883"/>
        <label>2</label>
        <note>4Fe-4S-S-AdoMet</note>
    </ligand>
</feature>
<evidence type="ECO:0000259" key="11">
    <source>
        <dbReference type="PROSITE" id="PS51918"/>
    </source>
</evidence>
<keyword evidence="7 8" id="KW-0411">Iron-sulfur</keyword>
<accession>A0ABY7QV76</accession>
<proteinExistence type="inferred from homology"/>
<keyword evidence="1 8" id="KW-0004">4Fe-4S</keyword>
<dbReference type="InterPro" id="IPR005840">
    <property type="entry name" value="Ribosomal_uS12_MeSTrfase_RimO"/>
</dbReference>
<dbReference type="NCBIfam" id="TIGR01125">
    <property type="entry name" value="30S ribosomal protein S12 methylthiotransferase RimO"/>
    <property type="match status" value="1"/>
</dbReference>
<reference evidence="12 13" key="1">
    <citation type="submission" date="2023-01" db="EMBL/GenBank/DDBJ databases">
        <authorList>
            <person name="Lee S.H."/>
            <person name="Jung H.S."/>
            <person name="Yun J.U."/>
        </authorList>
    </citation>
    <scope>NUCLEOTIDE SEQUENCE [LARGE SCALE GENOMIC DNA]</scope>
    <source>
        <strain evidence="12 13">CBA3646</strain>
    </source>
</reference>
<dbReference type="EMBL" id="CP115667">
    <property type="protein sequence ID" value="WBW50687.1"/>
    <property type="molecule type" value="Genomic_DNA"/>
</dbReference>
<dbReference type="Gene3D" id="2.40.50.140">
    <property type="entry name" value="Nucleic acid-binding proteins"/>
    <property type="match status" value="1"/>
</dbReference>
<comment type="cofactor">
    <cofactor evidence="8">
        <name>[4Fe-4S] cluster</name>
        <dbReference type="ChEBI" id="CHEBI:49883"/>
    </cofactor>
    <text evidence="8">Binds 2 [4Fe-4S] clusters. One cluster is coordinated with 3 cysteines and an exchangeable S-adenosyl-L-methionine.</text>
</comment>
<dbReference type="GO" id="GO:0005840">
    <property type="term" value="C:ribosome"/>
    <property type="evidence" value="ECO:0007669"/>
    <property type="project" value="UniProtKB-KW"/>
</dbReference>
<keyword evidence="12" id="KW-0687">Ribonucleoprotein</keyword>
<dbReference type="InterPro" id="IPR006638">
    <property type="entry name" value="Elp3/MiaA/NifB-like_rSAM"/>
</dbReference>